<dbReference type="InterPro" id="IPR050105">
    <property type="entry name" value="MoCo_biosynth_MoaA/MoaC"/>
</dbReference>
<feature type="binding site" evidence="12">
    <location>
        <position position="224"/>
    </location>
    <ligand>
        <name>S-adenosyl-L-methionine</name>
        <dbReference type="ChEBI" id="CHEBI:59789"/>
    </ligand>
</feature>
<feature type="binding site" evidence="12">
    <location>
        <position position="129"/>
    </location>
    <ligand>
        <name>GTP</name>
        <dbReference type="ChEBI" id="CHEBI:37565"/>
    </ligand>
</feature>
<feature type="domain" description="Radical SAM core" evidence="14">
    <location>
        <begin position="38"/>
        <end position="264"/>
    </location>
</feature>
<feature type="binding site" evidence="12">
    <location>
        <position position="58"/>
    </location>
    <ligand>
        <name>[4Fe-4S] cluster</name>
        <dbReference type="ChEBI" id="CHEBI:49883"/>
        <label>1</label>
        <note>4Fe-4S-S-AdoMet</note>
    </ligand>
</feature>
<keyword evidence="9 12" id="KW-0501">Molybdenum cofactor biosynthesis</keyword>
<dbReference type="CDD" id="cd01335">
    <property type="entry name" value="Radical_SAM"/>
    <property type="match status" value="1"/>
</dbReference>
<dbReference type="CDD" id="cd21117">
    <property type="entry name" value="Twitch_MoaA"/>
    <property type="match status" value="1"/>
</dbReference>
<feature type="binding site" evidence="12">
    <location>
        <position position="298"/>
    </location>
    <ligand>
        <name>[4Fe-4S] cluster</name>
        <dbReference type="ChEBI" id="CHEBI:49883"/>
        <label>2</label>
        <note>4Fe-4S-substrate</note>
    </ligand>
</feature>
<dbReference type="SFLD" id="SFLDG01386">
    <property type="entry name" value="main_SPASM_domain-containing"/>
    <property type="match status" value="1"/>
</dbReference>
<evidence type="ECO:0000256" key="3">
    <source>
        <dbReference type="ARBA" id="ARBA00022691"/>
    </source>
</evidence>
<feature type="region of interest" description="Disordered" evidence="13">
    <location>
        <begin position="1"/>
        <end position="38"/>
    </location>
</feature>
<dbReference type="InterPro" id="IPR007197">
    <property type="entry name" value="rSAM"/>
</dbReference>
<keyword evidence="8 12" id="KW-0342">GTP-binding</keyword>
<evidence type="ECO:0000256" key="10">
    <source>
        <dbReference type="ARBA" id="ARBA00023239"/>
    </source>
</evidence>
<feature type="binding site" evidence="12">
    <location>
        <position position="61"/>
    </location>
    <ligand>
        <name>[4Fe-4S] cluster</name>
        <dbReference type="ChEBI" id="CHEBI:49883"/>
        <label>1</label>
        <note>4Fe-4S-S-AdoMet</note>
    </ligand>
</feature>
<keyword evidence="10 12" id="KW-0456">Lyase</keyword>
<feature type="binding site" evidence="12">
    <location>
        <begin position="303"/>
        <end position="305"/>
    </location>
    <ligand>
        <name>GTP</name>
        <dbReference type="ChEBI" id="CHEBI:37565"/>
    </ligand>
</feature>
<evidence type="ECO:0000256" key="2">
    <source>
        <dbReference type="ARBA" id="ARBA00022485"/>
    </source>
</evidence>
<dbReference type="InterPro" id="IPR040064">
    <property type="entry name" value="MoaA-like"/>
</dbReference>
<comment type="cofactor">
    <cofactor evidence="12">
        <name>[4Fe-4S] cluster</name>
        <dbReference type="ChEBI" id="CHEBI:49883"/>
    </cofactor>
    <text evidence="12">Binds 2 [4Fe-4S] clusters. Binds 1 [4Fe-4S] cluster coordinated with 3 cysteines and an exchangeable S-adenosyl-L-methionine and 1 [4Fe-4S] cluster coordinated with 3 cysteines and the GTP-derived substrate.</text>
</comment>
<dbReference type="Proteomes" id="UP000632454">
    <property type="component" value="Unassembled WGS sequence"/>
</dbReference>
<organism evidence="15 16">
    <name type="scientific">Williamsia phyllosphaerae</name>
    <dbReference type="NCBI Taxonomy" id="885042"/>
    <lineage>
        <taxon>Bacteria</taxon>
        <taxon>Bacillati</taxon>
        <taxon>Actinomycetota</taxon>
        <taxon>Actinomycetes</taxon>
        <taxon>Mycobacteriales</taxon>
        <taxon>Nocardiaceae</taxon>
        <taxon>Williamsia</taxon>
    </lineage>
</organism>
<gene>
    <name evidence="12 15" type="primary">moaA</name>
    <name evidence="15" type="ORF">GCM10007298_35220</name>
</gene>
<reference evidence="16" key="1">
    <citation type="journal article" date="2019" name="Int. J. Syst. Evol. Microbiol.">
        <title>The Global Catalogue of Microorganisms (GCM) 10K type strain sequencing project: providing services to taxonomists for standard genome sequencing and annotation.</title>
        <authorList>
            <consortium name="The Broad Institute Genomics Platform"/>
            <consortium name="The Broad Institute Genome Sequencing Center for Infectious Disease"/>
            <person name="Wu L."/>
            <person name="Ma J."/>
        </authorList>
    </citation>
    <scope>NUCLEOTIDE SEQUENCE [LARGE SCALE GENOMIC DNA]</scope>
    <source>
        <strain evidence="16">CCM 7855</strain>
    </source>
</reference>
<sequence length="371" mass="40016">MTAIALGMPTGIRRGPDPDDADVSGTSGMPTSGPMVDTFGRTTRDLRVSLTDRCNLRCTYCMPAEGLDWLPRSDVLDTAELVRLIGIAVGDLGVTAIRFTGGEPLLRKDLPEIIEAVARLDPRPEMAVTTNGLGLRRHASRLAAAGLDRVNVSLDTLDRDRFAAITRRDRLDDVLDGLAAAREAGLSPVKINAVLSPDGGLDDAPALLRMCLDNGYALRIIEQMPLDAGHTWSRSDMITADMVHERLSREFDLDADPRPRGSAPAETWVVRGHRMPGRDGAMVDARVGIIASVTRPFCGDCDRTRLTADGALRTCLFSTTETDLRGLVRGGADDAEIAMAWRRATWGKLPGHAINDPSFLQPTRPMSAIGG</sequence>
<comment type="caution">
    <text evidence="15">The sequence shown here is derived from an EMBL/GenBank/DDBJ whole genome shotgun (WGS) entry which is preliminary data.</text>
</comment>
<dbReference type="SFLD" id="SFLDG01067">
    <property type="entry name" value="SPASM/twitch_domain_containing"/>
    <property type="match status" value="1"/>
</dbReference>
<keyword evidence="5 12" id="KW-0547">Nucleotide-binding</keyword>
<feature type="binding site" evidence="12">
    <location>
        <position position="301"/>
    </location>
    <ligand>
        <name>[4Fe-4S] cluster</name>
        <dbReference type="ChEBI" id="CHEBI:49883"/>
        <label>2</label>
        <note>4Fe-4S-substrate</note>
    </ligand>
</feature>
<feature type="binding site" evidence="12">
    <location>
        <position position="102"/>
    </location>
    <ligand>
        <name>S-adenosyl-L-methionine</name>
        <dbReference type="ChEBI" id="CHEBI:59789"/>
    </ligand>
</feature>
<keyword evidence="7 12" id="KW-0411">Iron-sulfur</keyword>
<dbReference type="NCBIfam" id="TIGR02666">
    <property type="entry name" value="moaA"/>
    <property type="match status" value="1"/>
</dbReference>
<dbReference type="PANTHER" id="PTHR22960:SF0">
    <property type="entry name" value="MOLYBDENUM COFACTOR BIOSYNTHESIS PROTEIN 1"/>
    <property type="match status" value="1"/>
</dbReference>
<dbReference type="SFLD" id="SFLDS00029">
    <property type="entry name" value="Radical_SAM"/>
    <property type="match status" value="1"/>
</dbReference>
<keyword evidence="16" id="KW-1185">Reference proteome</keyword>
<dbReference type="PROSITE" id="PS51918">
    <property type="entry name" value="RADICAL_SAM"/>
    <property type="match status" value="1"/>
</dbReference>
<accession>A0ABQ1V2X0</accession>
<evidence type="ECO:0000259" key="14">
    <source>
        <dbReference type="PROSITE" id="PS51918"/>
    </source>
</evidence>
<feature type="binding site" evidence="12">
    <location>
        <position position="315"/>
    </location>
    <ligand>
        <name>[4Fe-4S] cluster</name>
        <dbReference type="ChEBI" id="CHEBI:49883"/>
        <label>2</label>
        <note>4Fe-4S-substrate</note>
    </ligand>
</feature>
<evidence type="ECO:0000313" key="15">
    <source>
        <dbReference type="EMBL" id="GGF36366.1"/>
    </source>
</evidence>
<protein>
    <recommendedName>
        <fullName evidence="1 12">GTP 3',8-cyclase</fullName>
        <ecNumber evidence="1 12">4.1.99.22</ecNumber>
    </recommendedName>
    <alternativeName>
        <fullName evidence="12">Molybdenum cofactor biosynthesis protein A</fullName>
    </alternativeName>
</protein>
<feature type="binding site" evidence="12">
    <location>
        <position position="54"/>
    </location>
    <ligand>
        <name>[4Fe-4S] cluster</name>
        <dbReference type="ChEBI" id="CHEBI:49883"/>
        <label>1</label>
        <note>4Fe-4S-S-AdoMet</note>
    </ligand>
</feature>
<evidence type="ECO:0000256" key="5">
    <source>
        <dbReference type="ARBA" id="ARBA00022741"/>
    </source>
</evidence>
<keyword evidence="4 12" id="KW-0479">Metal-binding</keyword>
<evidence type="ECO:0000256" key="7">
    <source>
        <dbReference type="ARBA" id="ARBA00023014"/>
    </source>
</evidence>
<evidence type="ECO:0000256" key="9">
    <source>
        <dbReference type="ARBA" id="ARBA00023150"/>
    </source>
</evidence>
<dbReference type="EC" id="4.1.99.22" evidence="1 12"/>
<feature type="binding site" evidence="12">
    <location>
        <position position="153"/>
    </location>
    <ligand>
        <name>S-adenosyl-L-methionine</name>
        <dbReference type="ChEBI" id="CHEBI:59789"/>
    </ligand>
</feature>
<dbReference type="InterPro" id="IPR006638">
    <property type="entry name" value="Elp3/MiaA/NifB-like_rSAM"/>
</dbReference>
<dbReference type="InterPro" id="IPR010505">
    <property type="entry name" value="MoaA_twitch"/>
</dbReference>
<name>A0ABQ1V2X0_9NOCA</name>
<comment type="pathway">
    <text evidence="12">Cofactor biosynthesis; molybdopterin biosynthesis.</text>
</comment>
<comment type="subunit">
    <text evidence="12">Monomer and homodimer.</text>
</comment>
<dbReference type="Pfam" id="PF06463">
    <property type="entry name" value="Mob_synth_C"/>
    <property type="match status" value="1"/>
</dbReference>
<keyword evidence="2 12" id="KW-0004">4Fe-4S</keyword>
<keyword evidence="6 12" id="KW-0408">Iron</keyword>
<comment type="catalytic activity">
    <reaction evidence="11 12">
        <text>GTP + AH2 + S-adenosyl-L-methionine = (8S)-3',8-cyclo-7,8-dihydroguanosine 5'-triphosphate + 5'-deoxyadenosine + L-methionine + A + H(+)</text>
        <dbReference type="Rhea" id="RHEA:49576"/>
        <dbReference type="ChEBI" id="CHEBI:13193"/>
        <dbReference type="ChEBI" id="CHEBI:15378"/>
        <dbReference type="ChEBI" id="CHEBI:17319"/>
        <dbReference type="ChEBI" id="CHEBI:17499"/>
        <dbReference type="ChEBI" id="CHEBI:37565"/>
        <dbReference type="ChEBI" id="CHEBI:57844"/>
        <dbReference type="ChEBI" id="CHEBI:59789"/>
        <dbReference type="ChEBI" id="CHEBI:131766"/>
        <dbReference type="EC" id="4.1.99.22"/>
    </reaction>
</comment>
<feature type="binding site" evidence="12">
    <location>
        <position position="190"/>
    </location>
    <ligand>
        <name>GTP</name>
        <dbReference type="ChEBI" id="CHEBI:37565"/>
    </ligand>
</feature>
<dbReference type="InterPro" id="IPR013785">
    <property type="entry name" value="Aldolase_TIM"/>
</dbReference>
<dbReference type="SUPFAM" id="SSF102114">
    <property type="entry name" value="Radical SAM enzymes"/>
    <property type="match status" value="1"/>
</dbReference>
<evidence type="ECO:0000256" key="4">
    <source>
        <dbReference type="ARBA" id="ARBA00022723"/>
    </source>
</evidence>
<evidence type="ECO:0000313" key="16">
    <source>
        <dbReference type="Proteomes" id="UP000632454"/>
    </source>
</evidence>
<dbReference type="InterPro" id="IPR000385">
    <property type="entry name" value="MoaA_NifB_PqqE_Fe-S-bd_CS"/>
</dbReference>
<dbReference type="InterPro" id="IPR058240">
    <property type="entry name" value="rSAM_sf"/>
</dbReference>
<keyword evidence="3 12" id="KW-0949">S-adenosyl-L-methionine</keyword>
<dbReference type="InterPro" id="IPR013483">
    <property type="entry name" value="MoaA"/>
</dbReference>
<evidence type="ECO:0000256" key="1">
    <source>
        <dbReference type="ARBA" id="ARBA00012167"/>
    </source>
</evidence>
<evidence type="ECO:0000256" key="12">
    <source>
        <dbReference type="HAMAP-Rule" id="MF_01225"/>
    </source>
</evidence>
<comment type="function">
    <text evidence="12">Catalyzes the cyclization of GTP to (8S)-3',8-cyclo-7,8-dihydroguanosine 5'-triphosphate.</text>
</comment>
<comment type="similarity">
    <text evidence="12">Belongs to the radical SAM superfamily. MoaA family.</text>
</comment>
<feature type="binding site" evidence="12">
    <location>
        <position position="60"/>
    </location>
    <ligand>
        <name>S-adenosyl-L-methionine</name>
        <dbReference type="ChEBI" id="CHEBI:59789"/>
    </ligand>
</feature>
<evidence type="ECO:0000256" key="13">
    <source>
        <dbReference type="SAM" id="MobiDB-lite"/>
    </source>
</evidence>
<feature type="binding site" evidence="12">
    <location>
        <position position="98"/>
    </location>
    <ligand>
        <name>GTP</name>
        <dbReference type="ChEBI" id="CHEBI:37565"/>
    </ligand>
</feature>
<dbReference type="Gene3D" id="3.20.20.70">
    <property type="entry name" value="Aldolase class I"/>
    <property type="match status" value="1"/>
</dbReference>
<dbReference type="PANTHER" id="PTHR22960">
    <property type="entry name" value="MOLYBDOPTERIN COFACTOR SYNTHESIS PROTEIN A"/>
    <property type="match status" value="1"/>
</dbReference>
<evidence type="ECO:0000256" key="8">
    <source>
        <dbReference type="ARBA" id="ARBA00023134"/>
    </source>
</evidence>
<dbReference type="SMART" id="SM00729">
    <property type="entry name" value="Elp3"/>
    <property type="match status" value="1"/>
</dbReference>
<dbReference type="EMBL" id="BMCS01000002">
    <property type="protein sequence ID" value="GGF36366.1"/>
    <property type="molecule type" value="Genomic_DNA"/>
</dbReference>
<dbReference type="SFLD" id="SFLDG01383">
    <property type="entry name" value="cyclic_pyranopterin_phosphate"/>
    <property type="match status" value="1"/>
</dbReference>
<feature type="binding site" evidence="12">
    <location>
        <position position="47"/>
    </location>
    <ligand>
        <name>GTP</name>
        <dbReference type="ChEBI" id="CHEBI:37565"/>
    </ligand>
</feature>
<evidence type="ECO:0000256" key="11">
    <source>
        <dbReference type="ARBA" id="ARBA00048697"/>
    </source>
</evidence>
<dbReference type="PROSITE" id="PS01305">
    <property type="entry name" value="MOAA_NIFB_PQQE"/>
    <property type="match status" value="1"/>
</dbReference>
<evidence type="ECO:0000256" key="6">
    <source>
        <dbReference type="ARBA" id="ARBA00023004"/>
    </source>
</evidence>
<dbReference type="HAMAP" id="MF_01225_B">
    <property type="entry name" value="MoaA_B"/>
    <property type="match status" value="1"/>
</dbReference>
<dbReference type="Pfam" id="PF04055">
    <property type="entry name" value="Radical_SAM"/>
    <property type="match status" value="1"/>
</dbReference>
<proteinExistence type="inferred from homology"/>